<keyword evidence="2" id="KW-0808">Transferase</keyword>
<proteinExistence type="predicted"/>
<gene>
    <name evidence="2" type="ORF">SAMN05428998_101445</name>
</gene>
<protein>
    <submittedName>
        <fullName evidence="2">Methyltransferase domain-containing protein</fullName>
    </submittedName>
</protein>
<dbReference type="Proteomes" id="UP000192917">
    <property type="component" value="Unassembled WGS sequence"/>
</dbReference>
<dbReference type="EMBL" id="FWZX01000001">
    <property type="protein sequence ID" value="SME91833.1"/>
    <property type="molecule type" value="Genomic_DNA"/>
</dbReference>
<feature type="domain" description="Methyltransferase type 11" evidence="1">
    <location>
        <begin position="97"/>
        <end position="141"/>
    </location>
</feature>
<accession>A0A1Y6BBC2</accession>
<evidence type="ECO:0000313" key="2">
    <source>
        <dbReference type="EMBL" id="SME91833.1"/>
    </source>
</evidence>
<name>A0A1Y6BBC2_9PROT</name>
<sequence>MKSGHRVLYWDGMWSDAVELREFYEGRTGQVARHLIRRALRQLWPDVSGDTLLGLGHATPYLRTFREEAATTIALMPAGQGCVHWPPEGPFVVGLVDETELPLPDVSVDRVLLVHGLEQGDYLHDMLKEVWRVLKGEGRLLVVVPNRRSLWAQLERTPFGHGHPYSPGQLTRVLRDHLFTPLRRQGALYIPPTRSRWLLRAAPAWERIGAQWFPHFAGVHLVEASKQLYGGLPLRAAERRRRHTVVAFPQLVGPAAARRDLDDEGAA</sequence>
<evidence type="ECO:0000259" key="1">
    <source>
        <dbReference type="Pfam" id="PF08241"/>
    </source>
</evidence>
<keyword evidence="2" id="KW-0489">Methyltransferase</keyword>
<dbReference type="Gene3D" id="3.40.50.150">
    <property type="entry name" value="Vaccinia Virus protein VP39"/>
    <property type="match status" value="1"/>
</dbReference>
<dbReference type="Pfam" id="PF08241">
    <property type="entry name" value="Methyltransf_11"/>
    <property type="match status" value="1"/>
</dbReference>
<dbReference type="GO" id="GO:0032259">
    <property type="term" value="P:methylation"/>
    <property type="evidence" value="ECO:0007669"/>
    <property type="project" value="UniProtKB-KW"/>
</dbReference>
<dbReference type="InterPro" id="IPR029063">
    <property type="entry name" value="SAM-dependent_MTases_sf"/>
</dbReference>
<dbReference type="InterPro" id="IPR013216">
    <property type="entry name" value="Methyltransf_11"/>
</dbReference>
<reference evidence="2 3" key="1">
    <citation type="submission" date="2017-04" db="EMBL/GenBank/DDBJ databases">
        <authorList>
            <person name="Afonso C.L."/>
            <person name="Miller P.J."/>
            <person name="Scott M.A."/>
            <person name="Spackman E."/>
            <person name="Goraichik I."/>
            <person name="Dimitrov K.M."/>
            <person name="Suarez D.L."/>
            <person name="Swayne D.E."/>
        </authorList>
    </citation>
    <scope>NUCLEOTIDE SEQUENCE [LARGE SCALE GENOMIC DNA]</scope>
    <source>
        <strain evidence="2 3">USBA 355</strain>
    </source>
</reference>
<dbReference type="AlphaFoldDB" id="A0A1Y6BBC2"/>
<dbReference type="STRING" id="560819.SAMN05428998_101445"/>
<dbReference type="GO" id="GO:0008757">
    <property type="term" value="F:S-adenosylmethionine-dependent methyltransferase activity"/>
    <property type="evidence" value="ECO:0007669"/>
    <property type="project" value="InterPro"/>
</dbReference>
<keyword evidence="3" id="KW-1185">Reference proteome</keyword>
<organism evidence="2 3">
    <name type="scientific">Tistlia consotensis USBA 355</name>
    <dbReference type="NCBI Taxonomy" id="560819"/>
    <lineage>
        <taxon>Bacteria</taxon>
        <taxon>Pseudomonadati</taxon>
        <taxon>Pseudomonadota</taxon>
        <taxon>Alphaproteobacteria</taxon>
        <taxon>Rhodospirillales</taxon>
        <taxon>Rhodovibrionaceae</taxon>
        <taxon>Tistlia</taxon>
    </lineage>
</organism>
<evidence type="ECO:0000313" key="3">
    <source>
        <dbReference type="Proteomes" id="UP000192917"/>
    </source>
</evidence>
<dbReference type="SUPFAM" id="SSF53335">
    <property type="entry name" value="S-adenosyl-L-methionine-dependent methyltransferases"/>
    <property type="match status" value="1"/>
</dbReference>